<dbReference type="PANTHER" id="PTHR46128:SF356">
    <property type="entry name" value="PENTACOTRIPEPTIDE-REPEAT REGION OF PRORP DOMAIN-CONTAINING PROTEIN"/>
    <property type="match status" value="1"/>
</dbReference>
<dbReference type="Proteomes" id="UP001341840">
    <property type="component" value="Unassembled WGS sequence"/>
</dbReference>
<feature type="repeat" description="PPR" evidence="3">
    <location>
        <begin position="157"/>
        <end position="191"/>
    </location>
</feature>
<gene>
    <name evidence="4" type="ORF">PIB30_043310</name>
</gene>
<dbReference type="PANTHER" id="PTHR46128">
    <property type="entry name" value="MITOCHONDRIAL GROUP I INTRON SPLICING FACTOR CCM1"/>
    <property type="match status" value="1"/>
</dbReference>
<evidence type="ECO:0000256" key="1">
    <source>
        <dbReference type="ARBA" id="ARBA00007626"/>
    </source>
</evidence>
<sequence length="231" mass="25196">MCKRKNNNAAREILHGVMELGGEVDAAPFNALLTGLGKGRDIEGMNKLLAKMQELNIRPSVVTFGILLKHLCAAWRVDEALDVFNKLRGKGESNLFGVEPDVGGEALILLEEMKTGSKHQPNTIMYNCLIDGFCKAGNIDKAHELFDQMNEEGVHPNVVTLNVMVNGMCRSGRVHCAVEFFNAMKGKGIKGNAATYTPLISAFYGVNNIDKAMQFLDEMLSSGCSPDAVVY</sequence>
<comment type="caution">
    <text evidence="4">The sequence shown here is derived from an EMBL/GenBank/DDBJ whole genome shotgun (WGS) entry which is preliminary data.</text>
</comment>
<dbReference type="InterPro" id="IPR011990">
    <property type="entry name" value="TPR-like_helical_dom_sf"/>
</dbReference>
<evidence type="ECO:0000313" key="5">
    <source>
        <dbReference type="Proteomes" id="UP001341840"/>
    </source>
</evidence>
<dbReference type="EMBL" id="JASCZI010000252">
    <property type="protein sequence ID" value="MED6110478.1"/>
    <property type="molecule type" value="Genomic_DNA"/>
</dbReference>
<organism evidence="4 5">
    <name type="scientific">Stylosanthes scabra</name>
    <dbReference type="NCBI Taxonomy" id="79078"/>
    <lineage>
        <taxon>Eukaryota</taxon>
        <taxon>Viridiplantae</taxon>
        <taxon>Streptophyta</taxon>
        <taxon>Embryophyta</taxon>
        <taxon>Tracheophyta</taxon>
        <taxon>Spermatophyta</taxon>
        <taxon>Magnoliopsida</taxon>
        <taxon>eudicotyledons</taxon>
        <taxon>Gunneridae</taxon>
        <taxon>Pentapetalae</taxon>
        <taxon>rosids</taxon>
        <taxon>fabids</taxon>
        <taxon>Fabales</taxon>
        <taxon>Fabaceae</taxon>
        <taxon>Papilionoideae</taxon>
        <taxon>50 kb inversion clade</taxon>
        <taxon>dalbergioids sensu lato</taxon>
        <taxon>Dalbergieae</taxon>
        <taxon>Pterocarpus clade</taxon>
        <taxon>Stylosanthes</taxon>
    </lineage>
</organism>
<protein>
    <recommendedName>
        <fullName evidence="6">Pentatricopeptide repeat-containing protein</fullName>
    </recommendedName>
</protein>
<dbReference type="PROSITE" id="PS51375">
    <property type="entry name" value="PPR"/>
    <property type="match status" value="5"/>
</dbReference>
<feature type="repeat" description="PPR" evidence="3">
    <location>
        <begin position="192"/>
        <end position="226"/>
    </location>
</feature>
<evidence type="ECO:0000313" key="4">
    <source>
        <dbReference type="EMBL" id="MED6110478.1"/>
    </source>
</evidence>
<feature type="repeat" description="PPR" evidence="3">
    <location>
        <begin position="25"/>
        <end position="59"/>
    </location>
</feature>
<keyword evidence="2" id="KW-0677">Repeat</keyword>
<reference evidence="4 5" key="1">
    <citation type="journal article" date="2023" name="Plants (Basel)">
        <title>Bridging the Gap: Combining Genomics and Transcriptomics Approaches to Understand Stylosanthes scabra, an Orphan Legume from the Brazilian Caatinga.</title>
        <authorList>
            <person name="Ferreira-Neto J.R.C."/>
            <person name="da Silva M.D."/>
            <person name="Binneck E."/>
            <person name="de Melo N.F."/>
            <person name="da Silva R.H."/>
            <person name="de Melo A.L.T.M."/>
            <person name="Pandolfi V."/>
            <person name="Bustamante F.O."/>
            <person name="Brasileiro-Vidal A.C."/>
            <person name="Benko-Iseppon A.M."/>
        </authorList>
    </citation>
    <scope>NUCLEOTIDE SEQUENCE [LARGE SCALE GENOMIC DNA]</scope>
    <source>
        <tissue evidence="4">Leaves</tissue>
    </source>
</reference>
<keyword evidence="5" id="KW-1185">Reference proteome</keyword>
<dbReference type="Gene3D" id="1.25.40.10">
    <property type="entry name" value="Tetratricopeptide repeat domain"/>
    <property type="match status" value="3"/>
</dbReference>
<feature type="repeat" description="PPR" evidence="3">
    <location>
        <begin position="60"/>
        <end position="94"/>
    </location>
</feature>
<name>A0ABU6QF68_9FABA</name>
<evidence type="ECO:0000256" key="2">
    <source>
        <dbReference type="ARBA" id="ARBA00022737"/>
    </source>
</evidence>
<evidence type="ECO:0008006" key="6">
    <source>
        <dbReference type="Google" id="ProtNLM"/>
    </source>
</evidence>
<dbReference type="NCBIfam" id="TIGR00756">
    <property type="entry name" value="PPR"/>
    <property type="match status" value="4"/>
</dbReference>
<feature type="repeat" description="PPR" evidence="3">
    <location>
        <begin position="122"/>
        <end position="156"/>
    </location>
</feature>
<dbReference type="Pfam" id="PF13041">
    <property type="entry name" value="PPR_2"/>
    <property type="match status" value="3"/>
</dbReference>
<accession>A0ABU6QF68</accession>
<comment type="similarity">
    <text evidence="1">Belongs to the PPR family. P subfamily.</text>
</comment>
<dbReference type="InterPro" id="IPR002885">
    <property type="entry name" value="PPR_rpt"/>
</dbReference>
<dbReference type="InterPro" id="IPR050872">
    <property type="entry name" value="PPR_P_subfamily"/>
</dbReference>
<evidence type="ECO:0000256" key="3">
    <source>
        <dbReference type="PROSITE-ProRule" id="PRU00708"/>
    </source>
</evidence>
<proteinExistence type="inferred from homology"/>